<evidence type="ECO:0000313" key="1">
    <source>
        <dbReference type="EMBL" id="SFB31015.1"/>
    </source>
</evidence>
<accession>A0A1I0ZZ42</accession>
<keyword evidence="2" id="KW-1185">Reference proteome</keyword>
<dbReference type="STRING" id="498292.SAMN05660845_2526"/>
<organism evidence="1 2">
    <name type="scientific">Flavobacterium swingsii</name>
    <dbReference type="NCBI Taxonomy" id="498292"/>
    <lineage>
        <taxon>Bacteria</taxon>
        <taxon>Pseudomonadati</taxon>
        <taxon>Bacteroidota</taxon>
        <taxon>Flavobacteriia</taxon>
        <taxon>Flavobacteriales</taxon>
        <taxon>Flavobacteriaceae</taxon>
        <taxon>Flavobacterium</taxon>
    </lineage>
</organism>
<reference evidence="2" key="1">
    <citation type="submission" date="2016-10" db="EMBL/GenBank/DDBJ databases">
        <authorList>
            <person name="Varghese N."/>
            <person name="Submissions S."/>
        </authorList>
    </citation>
    <scope>NUCLEOTIDE SEQUENCE [LARGE SCALE GENOMIC DNA]</scope>
    <source>
        <strain evidence="2">DSM 21789</strain>
    </source>
</reference>
<sequence>MSNREFNIWEEFAKETNGKFIEEFSWHSAKTEIDYKDLKIIFDNYTLWSGKYSTIMTRIIVPFNSVDNFRFKIYNSGLISRIEKLFGGQDVKIGREDFDEKFIIKANNELKIKTLLQNQKIRNLIESQKKVHIEISDQKGIWEEKLPEKEFELSFYEDGKIEDIERLKSMLNLFKEIIDALFQMKSIEKKSTANTRYKQFGD</sequence>
<dbReference type="OrthoDB" id="262374at2"/>
<gene>
    <name evidence="1" type="ORF">SAMN05660845_2526</name>
</gene>
<protein>
    <recommendedName>
        <fullName evidence="3">DUF3137 domain-containing protein</fullName>
    </recommendedName>
</protein>
<evidence type="ECO:0000313" key="2">
    <source>
        <dbReference type="Proteomes" id="UP000199604"/>
    </source>
</evidence>
<proteinExistence type="predicted"/>
<dbReference type="EMBL" id="FOJT01000007">
    <property type="protein sequence ID" value="SFB31015.1"/>
    <property type="molecule type" value="Genomic_DNA"/>
</dbReference>
<dbReference type="RefSeq" id="WP_091477722.1">
    <property type="nucleotide sequence ID" value="NZ_FOJT01000007.1"/>
</dbReference>
<name>A0A1I0ZZ42_9FLAO</name>
<evidence type="ECO:0008006" key="3">
    <source>
        <dbReference type="Google" id="ProtNLM"/>
    </source>
</evidence>
<dbReference type="AlphaFoldDB" id="A0A1I0ZZ42"/>
<dbReference type="Proteomes" id="UP000199604">
    <property type="component" value="Unassembled WGS sequence"/>
</dbReference>